<proteinExistence type="predicted"/>
<protein>
    <recommendedName>
        <fullName evidence="1">Zinc-ribbon domain-containing protein</fullName>
    </recommendedName>
</protein>
<dbReference type="InterPro" id="IPR031321">
    <property type="entry name" value="UCP012641"/>
</dbReference>
<evidence type="ECO:0000313" key="2">
    <source>
        <dbReference type="EMBL" id="RLK50919.1"/>
    </source>
</evidence>
<gene>
    <name evidence="2" type="ORF">DFR31_0829</name>
</gene>
<reference evidence="2 3" key="1">
    <citation type="submission" date="2018-10" db="EMBL/GenBank/DDBJ databases">
        <title>Genomic Encyclopedia of Type Strains, Phase IV (KMG-IV): sequencing the most valuable type-strain genomes for metagenomic binning, comparative biology and taxonomic classification.</title>
        <authorList>
            <person name="Goeker M."/>
        </authorList>
    </citation>
    <scope>NUCLEOTIDE SEQUENCE [LARGE SCALE GENOMIC DNA]</scope>
    <source>
        <strain evidence="2 3">DSM 12769</strain>
    </source>
</reference>
<dbReference type="Pfam" id="PF15887">
    <property type="entry name" value="Peptidase_Mx"/>
    <property type="match status" value="1"/>
</dbReference>
<dbReference type="AlphaFoldDB" id="A0A498C768"/>
<sequence length="352" mass="40712">MRRFQCHCGNRLFFDNTYCLKCHHQLGFLPDRLTLSAIRPDPDGAWTALGPEVDGRRYRQCAHYEHAGVCNWMVPLDDQDHHCLACRLNHVIPDLSVLQNWRRWAKLEAAKRRLVYQLLHLGLPFQGKRAGGHRGLAFAFLADQPQASPISTGHTNGLITINIEEADPVRREAVREKLGEPYRTLLGHFRHESGHYYWERFFADTGRQPAFRALFGDERQDYAQALRDHYRNPNPDWQEQHISRYASSHPWEDWAETWAHYLHMRDALETAGDLGLVLESCASTVRFSDRDDFQYLLDAWLELTMAMNSMSRSMGSPDMYPFTITPTVARKLEAVHREVHGMVTVGSTAQDR</sequence>
<dbReference type="PIRSF" id="PIRSF012641">
    <property type="entry name" value="UCP012641"/>
    <property type="match status" value="1"/>
</dbReference>
<feature type="domain" description="Zinc-ribbon" evidence="1">
    <location>
        <begin position="4"/>
        <end position="96"/>
    </location>
</feature>
<evidence type="ECO:0000313" key="3">
    <source>
        <dbReference type="Proteomes" id="UP000275461"/>
    </source>
</evidence>
<dbReference type="Proteomes" id="UP000275461">
    <property type="component" value="Unassembled WGS sequence"/>
</dbReference>
<dbReference type="RefSeq" id="WP_121441367.1">
    <property type="nucleotide sequence ID" value="NZ_RCDA01000001.1"/>
</dbReference>
<dbReference type="OrthoDB" id="256753at2"/>
<dbReference type="Gene3D" id="3.40.390.70">
    <property type="match status" value="1"/>
</dbReference>
<keyword evidence="3" id="KW-1185">Reference proteome</keyword>
<organism evidence="2 3">
    <name type="scientific">Alkalispirillum mobile</name>
    <dbReference type="NCBI Taxonomy" id="85925"/>
    <lineage>
        <taxon>Bacteria</taxon>
        <taxon>Pseudomonadati</taxon>
        <taxon>Pseudomonadota</taxon>
        <taxon>Gammaproteobacteria</taxon>
        <taxon>Chromatiales</taxon>
        <taxon>Ectothiorhodospiraceae</taxon>
        <taxon>Alkalispirillum</taxon>
    </lineage>
</organism>
<evidence type="ECO:0000259" key="1">
    <source>
        <dbReference type="Pfam" id="PF10005"/>
    </source>
</evidence>
<dbReference type="EMBL" id="RCDA01000001">
    <property type="protein sequence ID" value="RLK50919.1"/>
    <property type="molecule type" value="Genomic_DNA"/>
</dbReference>
<dbReference type="InterPro" id="IPR011201">
    <property type="entry name" value="Zinc-ribbon_6_bact"/>
</dbReference>
<comment type="caution">
    <text evidence="2">The sequence shown here is derived from an EMBL/GenBank/DDBJ whole genome shotgun (WGS) entry which is preliminary data.</text>
</comment>
<accession>A0A498C768</accession>
<name>A0A498C768_9GAMM</name>
<dbReference type="Pfam" id="PF10005">
    <property type="entry name" value="Zn_ribbon_DZR_6"/>
    <property type="match status" value="1"/>
</dbReference>